<proteinExistence type="predicted"/>
<dbReference type="InterPro" id="IPR011032">
    <property type="entry name" value="GroES-like_sf"/>
</dbReference>
<gene>
    <name evidence="3" type="ORF">EV644_12229</name>
</gene>
<protein>
    <submittedName>
        <fullName evidence="3">Alcohol dehydrogenase-like protein</fullName>
    </submittedName>
</protein>
<name>A0ABY2BAA2_9ACTN</name>
<keyword evidence="4" id="KW-1185">Reference proteome</keyword>
<dbReference type="EMBL" id="SLWM01000022">
    <property type="protein sequence ID" value="TCO13554.1"/>
    <property type="molecule type" value="Genomic_DNA"/>
</dbReference>
<reference evidence="3 4" key="1">
    <citation type="journal article" date="2015" name="Stand. Genomic Sci.">
        <title>Genomic Encyclopedia of Bacterial and Archaeal Type Strains, Phase III: the genomes of soil and plant-associated and newly described type strains.</title>
        <authorList>
            <person name="Whitman W.B."/>
            <person name="Woyke T."/>
            <person name="Klenk H.P."/>
            <person name="Zhou Y."/>
            <person name="Lilburn T.G."/>
            <person name="Beck B.J."/>
            <person name="De Vos P."/>
            <person name="Vandamme P."/>
            <person name="Eisen J.A."/>
            <person name="Garrity G."/>
            <person name="Hugenholtz P."/>
            <person name="Kyrpides N.C."/>
        </authorList>
    </citation>
    <scope>NUCLEOTIDE SEQUENCE [LARGE SCALE GENOMIC DNA]</scope>
    <source>
        <strain evidence="3 4">VKM Ac-2538</strain>
    </source>
</reference>
<dbReference type="Pfam" id="PF08240">
    <property type="entry name" value="ADH_N"/>
    <property type="match status" value="1"/>
</dbReference>
<evidence type="ECO:0000313" key="3">
    <source>
        <dbReference type="EMBL" id="TCO13554.1"/>
    </source>
</evidence>
<evidence type="ECO:0000256" key="1">
    <source>
        <dbReference type="ARBA" id="ARBA00022857"/>
    </source>
</evidence>
<dbReference type="InterPro" id="IPR013154">
    <property type="entry name" value="ADH-like_N"/>
</dbReference>
<organism evidence="3 4">
    <name type="scientific">Kribbella orskensis</name>
    <dbReference type="NCBI Taxonomy" id="2512216"/>
    <lineage>
        <taxon>Bacteria</taxon>
        <taxon>Bacillati</taxon>
        <taxon>Actinomycetota</taxon>
        <taxon>Actinomycetes</taxon>
        <taxon>Propionibacteriales</taxon>
        <taxon>Kribbellaceae</taxon>
        <taxon>Kribbella</taxon>
    </lineage>
</organism>
<dbReference type="PANTHER" id="PTHR44154">
    <property type="entry name" value="QUINONE OXIDOREDUCTASE"/>
    <property type="match status" value="1"/>
</dbReference>
<dbReference type="Gene3D" id="3.40.50.720">
    <property type="entry name" value="NAD(P)-binding Rossmann-like Domain"/>
    <property type="match status" value="2"/>
</dbReference>
<dbReference type="SUPFAM" id="SSF50129">
    <property type="entry name" value="GroES-like"/>
    <property type="match status" value="1"/>
</dbReference>
<dbReference type="InterPro" id="IPR051603">
    <property type="entry name" value="Zinc-ADH_QOR/CCCR"/>
</dbReference>
<dbReference type="SUPFAM" id="SSF51735">
    <property type="entry name" value="NAD(P)-binding Rossmann-fold domains"/>
    <property type="match status" value="1"/>
</dbReference>
<dbReference type="InterPro" id="IPR036291">
    <property type="entry name" value="NAD(P)-bd_dom_sf"/>
</dbReference>
<evidence type="ECO:0000259" key="2">
    <source>
        <dbReference type="SMART" id="SM00829"/>
    </source>
</evidence>
<dbReference type="PANTHER" id="PTHR44154:SF1">
    <property type="entry name" value="QUINONE OXIDOREDUCTASE"/>
    <property type="match status" value="1"/>
</dbReference>
<keyword evidence="1" id="KW-0521">NADP</keyword>
<comment type="caution">
    <text evidence="3">The sequence shown here is derived from an EMBL/GenBank/DDBJ whole genome shotgun (WGS) entry which is preliminary data.</text>
</comment>
<evidence type="ECO:0000313" key="4">
    <source>
        <dbReference type="Proteomes" id="UP000295818"/>
    </source>
</evidence>
<accession>A0ABY2BAA2</accession>
<feature type="domain" description="Enoyl reductase (ER)" evidence="2">
    <location>
        <begin position="10"/>
        <end position="269"/>
    </location>
</feature>
<dbReference type="Gene3D" id="3.90.180.10">
    <property type="entry name" value="Medium-chain alcohol dehydrogenases, catalytic domain"/>
    <property type="match status" value="2"/>
</dbReference>
<dbReference type="SMART" id="SM00829">
    <property type="entry name" value="PKS_ER"/>
    <property type="match status" value="1"/>
</dbReference>
<dbReference type="Proteomes" id="UP000295818">
    <property type="component" value="Unassembled WGS sequence"/>
</dbReference>
<dbReference type="InterPro" id="IPR020843">
    <property type="entry name" value="ER"/>
</dbReference>
<sequence>MKAMSITRYGGPEVIDEVILPEPQPGPGEVTIDVTHASVGLVEGIIRRGVYAAREGVVKPPFIPGLEVAGTIRALGEGVSGLRVGEHVTTLTLSHQGGYAEIAVAPAHLTVSIEDTGVTAVQAVAGLANAATAYLALTEVGHFRKGEKLLVHGVIGGLASAFPAVARLLGASRVVGTVRSADKADAALALGLDVVDTNHIWVSNIAVLGFNVGGLLAAEPERGVPAGVAVLPPLADGRLVLPVTELPLAEAAEAHRRMDAKEVTGRLILTV</sequence>